<dbReference type="PANTHER" id="PTHR34322:SF2">
    <property type="entry name" value="TRANSPOSASE IS200-LIKE DOMAIN-CONTAINING PROTEIN"/>
    <property type="match status" value="1"/>
</dbReference>
<dbReference type="SMART" id="SM01321">
    <property type="entry name" value="Y1_Tnp"/>
    <property type="match status" value="1"/>
</dbReference>
<reference evidence="2 3" key="1">
    <citation type="journal article" date="2016" name="Nat. Commun.">
        <title>Thousands of microbial genomes shed light on interconnected biogeochemical processes in an aquifer system.</title>
        <authorList>
            <person name="Anantharaman K."/>
            <person name="Brown C.T."/>
            <person name="Hug L.A."/>
            <person name="Sharon I."/>
            <person name="Castelle C.J."/>
            <person name="Probst A.J."/>
            <person name="Thomas B.C."/>
            <person name="Singh A."/>
            <person name="Wilkins M.J."/>
            <person name="Karaoz U."/>
            <person name="Brodie E.L."/>
            <person name="Williams K.H."/>
            <person name="Hubbard S.S."/>
            <person name="Banfield J.F."/>
        </authorList>
    </citation>
    <scope>NUCLEOTIDE SEQUENCE [LARGE SCALE GENOMIC DNA]</scope>
</reference>
<dbReference type="Gene3D" id="3.30.70.1290">
    <property type="entry name" value="Transposase IS200-like"/>
    <property type="match status" value="1"/>
</dbReference>
<dbReference type="STRING" id="1801677.A2365_01060"/>
<feature type="domain" description="Transposase IS200-like" evidence="1">
    <location>
        <begin position="7"/>
        <end position="157"/>
    </location>
</feature>
<dbReference type="InterPro" id="IPR002686">
    <property type="entry name" value="Transposase_17"/>
</dbReference>
<name>A0A1G2ENC2_9BACT</name>
<dbReference type="GO" id="GO:0004803">
    <property type="term" value="F:transposase activity"/>
    <property type="evidence" value="ECO:0007669"/>
    <property type="project" value="InterPro"/>
</dbReference>
<dbReference type="InterPro" id="IPR036515">
    <property type="entry name" value="Transposase_17_sf"/>
</dbReference>
<dbReference type="EMBL" id="MHMM01000008">
    <property type="protein sequence ID" value="OGZ27286.1"/>
    <property type="molecule type" value="Genomic_DNA"/>
</dbReference>
<evidence type="ECO:0000313" key="2">
    <source>
        <dbReference type="EMBL" id="OGZ27286.1"/>
    </source>
</evidence>
<accession>A0A1G2ENC2</accession>
<gene>
    <name evidence="2" type="ORF">A2365_01060</name>
</gene>
<dbReference type="Proteomes" id="UP000177740">
    <property type="component" value="Unassembled WGS sequence"/>
</dbReference>
<dbReference type="GO" id="GO:0006313">
    <property type="term" value="P:DNA transposition"/>
    <property type="evidence" value="ECO:0007669"/>
    <property type="project" value="InterPro"/>
</dbReference>
<dbReference type="AlphaFoldDB" id="A0A1G2ENC2"/>
<comment type="caution">
    <text evidence="2">The sequence shown here is derived from an EMBL/GenBank/DDBJ whole genome shotgun (WGS) entry which is preliminary data.</text>
</comment>
<proteinExistence type="predicted"/>
<evidence type="ECO:0000259" key="1">
    <source>
        <dbReference type="SMART" id="SM01321"/>
    </source>
</evidence>
<sequence>MRKIKFYPGIICHIYNRGADKRNIFNCEADMWRFLQGMYLFNDEKSSFGVLHQIEKENNGKINFNLLTDFINNNKKDRNPLVKVIADCLMPNHFHLILQEIQEGGLSSFMHKLGTGYSNYFNKKYKRSGVLFEGPYKAVEIKNDLYLTHLLVYINILNPGQLMESELKEKGVQNINKVFEFAKKYSFSTNLDYLGLRNSIVIDKGILGEIFDTPEKYENFARESLLSKNYSIAESFAFEN</sequence>
<organism evidence="2 3">
    <name type="scientific">Candidatus Nealsonbacteria bacterium RIFOXYB1_FULL_40_15</name>
    <dbReference type="NCBI Taxonomy" id="1801677"/>
    <lineage>
        <taxon>Bacteria</taxon>
        <taxon>Candidatus Nealsoniibacteriota</taxon>
    </lineage>
</organism>
<dbReference type="PANTHER" id="PTHR34322">
    <property type="entry name" value="TRANSPOSASE, Y1_TNP DOMAIN-CONTAINING"/>
    <property type="match status" value="1"/>
</dbReference>
<dbReference type="SUPFAM" id="SSF143422">
    <property type="entry name" value="Transposase IS200-like"/>
    <property type="match status" value="1"/>
</dbReference>
<evidence type="ECO:0000313" key="3">
    <source>
        <dbReference type="Proteomes" id="UP000177740"/>
    </source>
</evidence>
<protein>
    <recommendedName>
        <fullName evidence="1">Transposase IS200-like domain-containing protein</fullName>
    </recommendedName>
</protein>
<dbReference type="GO" id="GO:0003677">
    <property type="term" value="F:DNA binding"/>
    <property type="evidence" value="ECO:0007669"/>
    <property type="project" value="InterPro"/>
</dbReference>
<dbReference type="Pfam" id="PF01797">
    <property type="entry name" value="Y1_Tnp"/>
    <property type="match status" value="1"/>
</dbReference>